<dbReference type="EMBL" id="JAAALK010000288">
    <property type="protein sequence ID" value="KAG8055238.1"/>
    <property type="molecule type" value="Genomic_DNA"/>
</dbReference>
<dbReference type="Pfam" id="PF00856">
    <property type="entry name" value="SET"/>
    <property type="match status" value="1"/>
</dbReference>
<dbReference type="PROSITE" id="PS50868">
    <property type="entry name" value="POST_SET"/>
    <property type="match status" value="1"/>
</dbReference>
<evidence type="ECO:0000256" key="5">
    <source>
        <dbReference type="ARBA" id="ARBA00022691"/>
    </source>
</evidence>
<proteinExistence type="predicted"/>
<dbReference type="Pfam" id="PF26138">
    <property type="entry name" value="DUF8040"/>
    <property type="match status" value="1"/>
</dbReference>
<dbReference type="GO" id="GO:0032259">
    <property type="term" value="P:methylation"/>
    <property type="evidence" value="ECO:0007669"/>
    <property type="project" value="UniProtKB-KW"/>
</dbReference>
<dbReference type="InterPro" id="IPR001214">
    <property type="entry name" value="SET_dom"/>
</dbReference>
<dbReference type="Proteomes" id="UP000729402">
    <property type="component" value="Unassembled WGS sequence"/>
</dbReference>
<evidence type="ECO:0000256" key="1">
    <source>
        <dbReference type="ARBA" id="ARBA00004286"/>
    </source>
</evidence>
<keyword evidence="10" id="KW-1185">Reference proteome</keyword>
<feature type="region of interest" description="Disordered" evidence="6">
    <location>
        <begin position="101"/>
        <end position="153"/>
    </location>
</feature>
<organism evidence="9 10">
    <name type="scientific">Zizania palustris</name>
    <name type="common">Northern wild rice</name>
    <dbReference type="NCBI Taxonomy" id="103762"/>
    <lineage>
        <taxon>Eukaryota</taxon>
        <taxon>Viridiplantae</taxon>
        <taxon>Streptophyta</taxon>
        <taxon>Embryophyta</taxon>
        <taxon>Tracheophyta</taxon>
        <taxon>Spermatophyta</taxon>
        <taxon>Magnoliopsida</taxon>
        <taxon>Liliopsida</taxon>
        <taxon>Poales</taxon>
        <taxon>Poaceae</taxon>
        <taxon>BOP clade</taxon>
        <taxon>Oryzoideae</taxon>
        <taxon>Oryzeae</taxon>
        <taxon>Zizaniinae</taxon>
        <taxon>Zizania</taxon>
    </lineage>
</organism>
<feature type="compositionally biased region" description="Gly residues" evidence="6">
    <location>
        <begin position="103"/>
        <end position="121"/>
    </location>
</feature>
<feature type="domain" description="Post-SET" evidence="8">
    <location>
        <begin position="479"/>
        <end position="495"/>
    </location>
</feature>
<dbReference type="GO" id="GO:0008168">
    <property type="term" value="F:methyltransferase activity"/>
    <property type="evidence" value="ECO:0007669"/>
    <property type="project" value="UniProtKB-KW"/>
</dbReference>
<evidence type="ECO:0000259" key="7">
    <source>
        <dbReference type="PROSITE" id="PS50280"/>
    </source>
</evidence>
<keyword evidence="5" id="KW-0949">S-adenosyl-L-methionine</keyword>
<dbReference type="SMART" id="SM00317">
    <property type="entry name" value="SET"/>
    <property type="match status" value="1"/>
</dbReference>
<dbReference type="PANTHER" id="PTHR46223">
    <property type="entry name" value="HISTONE-LYSINE N-METHYLTRANSFERASE SUV39H"/>
    <property type="match status" value="1"/>
</dbReference>
<comment type="subcellular location">
    <subcellularLocation>
        <location evidence="1">Chromosome</location>
    </subcellularLocation>
</comment>
<keyword evidence="2" id="KW-0158">Chromosome</keyword>
<keyword evidence="3" id="KW-0489">Methyltransferase</keyword>
<dbReference type="AlphaFoldDB" id="A0A8J5RZP8"/>
<dbReference type="OrthoDB" id="5792673at2759"/>
<dbReference type="InterPro" id="IPR003616">
    <property type="entry name" value="Post-SET_dom"/>
</dbReference>
<name>A0A8J5RZP8_ZIZPA</name>
<feature type="domain" description="SET" evidence="7">
    <location>
        <begin position="340"/>
        <end position="472"/>
    </location>
</feature>
<dbReference type="InterPro" id="IPR058353">
    <property type="entry name" value="DUF8040"/>
</dbReference>
<evidence type="ECO:0000256" key="6">
    <source>
        <dbReference type="SAM" id="MobiDB-lite"/>
    </source>
</evidence>
<protein>
    <recommendedName>
        <fullName evidence="11">SET domain-containing protein</fullName>
    </recommendedName>
</protein>
<dbReference type="PANTHER" id="PTHR46223:SF3">
    <property type="entry name" value="HISTONE-LYSINE N-METHYLTRANSFERASE SET-23"/>
    <property type="match status" value="1"/>
</dbReference>
<evidence type="ECO:0008006" key="11">
    <source>
        <dbReference type="Google" id="ProtNLM"/>
    </source>
</evidence>
<accession>A0A8J5RZP8</accession>
<dbReference type="PROSITE" id="PS50280">
    <property type="entry name" value="SET"/>
    <property type="match status" value="1"/>
</dbReference>
<evidence type="ECO:0000259" key="8">
    <source>
        <dbReference type="PROSITE" id="PS50868"/>
    </source>
</evidence>
<feature type="compositionally biased region" description="Low complexity" evidence="6">
    <location>
        <begin position="130"/>
        <end position="140"/>
    </location>
</feature>
<reference evidence="9" key="1">
    <citation type="journal article" date="2021" name="bioRxiv">
        <title>Whole Genome Assembly and Annotation of Northern Wild Rice, Zizania palustris L., Supports a Whole Genome Duplication in the Zizania Genus.</title>
        <authorList>
            <person name="Haas M."/>
            <person name="Kono T."/>
            <person name="Macchietto M."/>
            <person name="Millas R."/>
            <person name="McGilp L."/>
            <person name="Shao M."/>
            <person name="Duquette J."/>
            <person name="Hirsch C.N."/>
            <person name="Kimball J."/>
        </authorList>
    </citation>
    <scope>NUCLEOTIDE SEQUENCE</scope>
    <source>
        <tissue evidence="9">Fresh leaf tissue</tissue>
    </source>
</reference>
<evidence type="ECO:0000256" key="3">
    <source>
        <dbReference type="ARBA" id="ARBA00022603"/>
    </source>
</evidence>
<sequence length="499" mass="52289">MEKEIFLQLVEVLHGSNLLANSREVSVEEQLAMFLFCISTNASNQRKGAIRGRRSYTEALAVSRQSWRRATLVAGGQSRPWAGGAGRGRAKLAAVDGRSGRLATGGAGGGRAELAAGGTGGQRAEQAVGGRSPAALAAGEAGHERAERTAGGGPDWWLAARRAAGGDGGGDRTSGAVGELAELVLPWLPPRDLAAAASACRALRAAASAVTAGRAADVARGLEPVPIPFVNLVDSKPYAYLLYTPFSLTPSAASLHAQPWGCTWARPPGPTWPRSDLGGFPSAECACSLGACAGARCPCADPETEAMGSESGMGSLRECGDGCACGPSCGNRRTQHGVTVRLRVVRHRKKGWGLHAAEVIHRGQFVCEYAGELLTTEEARRRQRLYDELASVDKLSPALMVIREHLPSGKACLRVNIDATKVGNVARFINHSCDGGNLHPVLVRSSGSLLPRLCFFAARDIVEGEELAFSYGDARVRPKGLPCFCGSLCCSGVLPSEET</sequence>
<dbReference type="GO" id="GO:0005694">
    <property type="term" value="C:chromosome"/>
    <property type="evidence" value="ECO:0007669"/>
    <property type="project" value="UniProtKB-SubCell"/>
</dbReference>
<gene>
    <name evidence="9" type="ORF">GUJ93_ZPchr0001g31084</name>
</gene>
<evidence type="ECO:0000256" key="2">
    <source>
        <dbReference type="ARBA" id="ARBA00022454"/>
    </source>
</evidence>
<reference evidence="9" key="2">
    <citation type="submission" date="2021-02" db="EMBL/GenBank/DDBJ databases">
        <authorList>
            <person name="Kimball J.A."/>
            <person name="Haas M.W."/>
            <person name="Macchietto M."/>
            <person name="Kono T."/>
            <person name="Duquette J."/>
            <person name="Shao M."/>
        </authorList>
    </citation>
    <scope>NUCLEOTIDE SEQUENCE</scope>
    <source>
        <tissue evidence="9">Fresh leaf tissue</tissue>
    </source>
</reference>
<evidence type="ECO:0000313" key="10">
    <source>
        <dbReference type="Proteomes" id="UP000729402"/>
    </source>
</evidence>
<dbReference type="InterPro" id="IPR050973">
    <property type="entry name" value="H3K9_Histone-Lys_N-MTase"/>
</dbReference>
<comment type="caution">
    <text evidence="9">The sequence shown here is derived from an EMBL/GenBank/DDBJ whole genome shotgun (WGS) entry which is preliminary data.</text>
</comment>
<keyword evidence="4" id="KW-0808">Transferase</keyword>
<evidence type="ECO:0000313" key="9">
    <source>
        <dbReference type="EMBL" id="KAG8055238.1"/>
    </source>
</evidence>
<evidence type="ECO:0000256" key="4">
    <source>
        <dbReference type="ARBA" id="ARBA00022679"/>
    </source>
</evidence>